<protein>
    <recommendedName>
        <fullName evidence="4">ABC transporter ATP-binding protein</fullName>
    </recommendedName>
</protein>
<dbReference type="RefSeq" id="WP_381092396.1">
    <property type="nucleotide sequence ID" value="NZ_JBHUDX010000144.1"/>
</dbReference>
<name>A0ABW4J1R5_9ACTN</name>
<sequence>MFRRVRGLPPGFFGRRDATEILVLDYGRVVERGTRDDLLARGAACARLHAVTVRTPAVEAVPWAARARRRLRSSPRPRGRPPSPAAKSWHLARAGWLDLYDGEPPERRGPAVAVSWSAFQKR</sequence>
<proteinExistence type="predicted"/>
<evidence type="ECO:0000256" key="1">
    <source>
        <dbReference type="SAM" id="MobiDB-lite"/>
    </source>
</evidence>
<accession>A0ABW4J1R5</accession>
<feature type="region of interest" description="Disordered" evidence="1">
    <location>
        <begin position="67"/>
        <end position="88"/>
    </location>
</feature>
<feature type="compositionally biased region" description="Basic residues" evidence="1">
    <location>
        <begin position="67"/>
        <end position="79"/>
    </location>
</feature>
<organism evidence="2 3">
    <name type="scientific">Streptomyces caeni</name>
    <dbReference type="NCBI Taxonomy" id="2307231"/>
    <lineage>
        <taxon>Bacteria</taxon>
        <taxon>Bacillati</taxon>
        <taxon>Actinomycetota</taxon>
        <taxon>Actinomycetes</taxon>
        <taxon>Kitasatosporales</taxon>
        <taxon>Streptomycetaceae</taxon>
        <taxon>Streptomyces</taxon>
    </lineage>
</organism>
<comment type="caution">
    <text evidence="2">The sequence shown here is derived from an EMBL/GenBank/DDBJ whole genome shotgun (WGS) entry which is preliminary data.</text>
</comment>
<gene>
    <name evidence="2" type="ORF">ACFSL4_36560</name>
</gene>
<reference evidence="3" key="1">
    <citation type="journal article" date="2019" name="Int. J. Syst. Evol. Microbiol.">
        <title>The Global Catalogue of Microorganisms (GCM) 10K type strain sequencing project: providing services to taxonomists for standard genome sequencing and annotation.</title>
        <authorList>
            <consortium name="The Broad Institute Genomics Platform"/>
            <consortium name="The Broad Institute Genome Sequencing Center for Infectious Disease"/>
            <person name="Wu L."/>
            <person name="Ma J."/>
        </authorList>
    </citation>
    <scope>NUCLEOTIDE SEQUENCE [LARGE SCALE GENOMIC DNA]</scope>
    <source>
        <strain evidence="3">CGMCC 1.12470</strain>
    </source>
</reference>
<keyword evidence="3" id="KW-1185">Reference proteome</keyword>
<evidence type="ECO:0000313" key="3">
    <source>
        <dbReference type="Proteomes" id="UP001597261"/>
    </source>
</evidence>
<dbReference type="Proteomes" id="UP001597261">
    <property type="component" value="Unassembled WGS sequence"/>
</dbReference>
<evidence type="ECO:0008006" key="4">
    <source>
        <dbReference type="Google" id="ProtNLM"/>
    </source>
</evidence>
<evidence type="ECO:0000313" key="2">
    <source>
        <dbReference type="EMBL" id="MFD1663527.1"/>
    </source>
</evidence>
<dbReference type="EMBL" id="JBHUDX010000144">
    <property type="protein sequence ID" value="MFD1663527.1"/>
    <property type="molecule type" value="Genomic_DNA"/>
</dbReference>